<evidence type="ECO:0000313" key="1">
    <source>
        <dbReference type="EMBL" id="MED6267988.1"/>
    </source>
</evidence>
<reference evidence="1 2" key="1">
    <citation type="submission" date="2021-06" db="EMBL/GenBank/DDBJ databases">
        <authorList>
            <person name="Palmer J.M."/>
        </authorList>
    </citation>
    <scope>NUCLEOTIDE SEQUENCE [LARGE SCALE GENOMIC DNA]</scope>
    <source>
        <strain evidence="1 2">CL_MEX2019</strain>
        <tissue evidence="1">Muscle</tissue>
    </source>
</reference>
<dbReference type="EMBL" id="JAHUTJ010009700">
    <property type="protein sequence ID" value="MED6267988.1"/>
    <property type="molecule type" value="Genomic_DNA"/>
</dbReference>
<organism evidence="1 2">
    <name type="scientific">Characodon lateralis</name>
    <dbReference type="NCBI Taxonomy" id="208331"/>
    <lineage>
        <taxon>Eukaryota</taxon>
        <taxon>Metazoa</taxon>
        <taxon>Chordata</taxon>
        <taxon>Craniata</taxon>
        <taxon>Vertebrata</taxon>
        <taxon>Euteleostomi</taxon>
        <taxon>Actinopterygii</taxon>
        <taxon>Neopterygii</taxon>
        <taxon>Teleostei</taxon>
        <taxon>Neoteleostei</taxon>
        <taxon>Acanthomorphata</taxon>
        <taxon>Ovalentaria</taxon>
        <taxon>Atherinomorphae</taxon>
        <taxon>Cyprinodontiformes</taxon>
        <taxon>Goodeidae</taxon>
        <taxon>Characodon</taxon>
    </lineage>
</organism>
<sequence>MDTQQWTTYWLPSSLNTVNWRGGGEPNRRKINETSNLILPPLYYGMHRFQTLETRHFVWIFFFLLTACDLRKTDKKQGKQNRIQKSPVPPGGVLGTRQVCNKARPPASCEVYNTQLCRFLPKIFGLMLEPQCR</sequence>
<gene>
    <name evidence="1" type="ORF">CHARACLAT_017705</name>
</gene>
<accession>A0ABU7D2L2</accession>
<proteinExistence type="predicted"/>
<name>A0ABU7D2L2_9TELE</name>
<protein>
    <submittedName>
        <fullName evidence="1">Uncharacterized protein</fullName>
    </submittedName>
</protein>
<evidence type="ECO:0000313" key="2">
    <source>
        <dbReference type="Proteomes" id="UP001352852"/>
    </source>
</evidence>
<comment type="caution">
    <text evidence="1">The sequence shown here is derived from an EMBL/GenBank/DDBJ whole genome shotgun (WGS) entry which is preliminary data.</text>
</comment>
<keyword evidence="2" id="KW-1185">Reference proteome</keyword>
<dbReference type="Proteomes" id="UP001352852">
    <property type="component" value="Unassembled WGS sequence"/>
</dbReference>